<evidence type="ECO:0000256" key="1">
    <source>
        <dbReference type="SAM" id="Coils"/>
    </source>
</evidence>
<feature type="compositionally biased region" description="Low complexity" evidence="2">
    <location>
        <begin position="96"/>
        <end position="125"/>
    </location>
</feature>
<feature type="region of interest" description="Disordered" evidence="2">
    <location>
        <begin position="1565"/>
        <end position="1588"/>
    </location>
</feature>
<feature type="compositionally biased region" description="Polar residues" evidence="2">
    <location>
        <begin position="1065"/>
        <end position="1077"/>
    </location>
</feature>
<proteinExistence type="predicted"/>
<feature type="compositionally biased region" description="Low complexity" evidence="2">
    <location>
        <begin position="1565"/>
        <end position="1576"/>
    </location>
</feature>
<feature type="compositionally biased region" description="Low complexity" evidence="2">
    <location>
        <begin position="1645"/>
        <end position="1702"/>
    </location>
</feature>
<organism evidence="3">
    <name type="scientific">Dunaliella tertiolecta</name>
    <name type="common">Green alga</name>
    <dbReference type="NCBI Taxonomy" id="3047"/>
    <lineage>
        <taxon>Eukaryota</taxon>
        <taxon>Viridiplantae</taxon>
        <taxon>Chlorophyta</taxon>
        <taxon>core chlorophytes</taxon>
        <taxon>Chlorophyceae</taxon>
        <taxon>CS clade</taxon>
        <taxon>Chlamydomonadales</taxon>
        <taxon>Dunaliellaceae</taxon>
        <taxon>Dunaliella</taxon>
    </lineage>
</organism>
<feature type="region of interest" description="Disordered" evidence="2">
    <location>
        <begin position="254"/>
        <end position="285"/>
    </location>
</feature>
<reference evidence="3" key="1">
    <citation type="submission" date="2021-01" db="EMBL/GenBank/DDBJ databases">
        <authorList>
            <person name="Corre E."/>
            <person name="Pelletier E."/>
            <person name="Niang G."/>
            <person name="Scheremetjew M."/>
            <person name="Finn R."/>
            <person name="Kale V."/>
            <person name="Holt S."/>
            <person name="Cochrane G."/>
            <person name="Meng A."/>
            <person name="Brown T."/>
            <person name="Cohen L."/>
        </authorList>
    </citation>
    <scope>NUCLEOTIDE SEQUENCE</scope>
    <source>
        <strain evidence="3">CCMP1320</strain>
    </source>
</reference>
<name>A0A7S3QQZ3_DUNTE</name>
<dbReference type="GO" id="GO:0000423">
    <property type="term" value="P:mitophagy"/>
    <property type="evidence" value="ECO:0007669"/>
    <property type="project" value="TreeGrafter"/>
</dbReference>
<accession>A0A7S3QQZ3</accession>
<feature type="region of interest" description="Disordered" evidence="2">
    <location>
        <begin position="1107"/>
        <end position="1167"/>
    </location>
</feature>
<feature type="coiled-coil region" evidence="1">
    <location>
        <begin position="763"/>
        <end position="821"/>
    </location>
</feature>
<dbReference type="GO" id="GO:0030674">
    <property type="term" value="F:protein-macromolecule adaptor activity"/>
    <property type="evidence" value="ECO:0007669"/>
    <property type="project" value="TreeGrafter"/>
</dbReference>
<dbReference type="InterPro" id="IPR007243">
    <property type="entry name" value="Atg6/Beclin"/>
</dbReference>
<evidence type="ECO:0000256" key="2">
    <source>
        <dbReference type="SAM" id="MobiDB-lite"/>
    </source>
</evidence>
<gene>
    <name evidence="3" type="ORF">DTER00134_LOCUS5542</name>
</gene>
<dbReference type="PANTHER" id="PTHR12768:SF4">
    <property type="entry name" value="BECLIN-1"/>
    <property type="match status" value="1"/>
</dbReference>
<feature type="coiled-coil region" evidence="1">
    <location>
        <begin position="1887"/>
        <end position="1914"/>
    </location>
</feature>
<feature type="coiled-coil region" evidence="1">
    <location>
        <begin position="952"/>
        <end position="979"/>
    </location>
</feature>
<evidence type="ECO:0000313" key="3">
    <source>
        <dbReference type="EMBL" id="CAE0490469.1"/>
    </source>
</evidence>
<dbReference type="GO" id="GO:0043548">
    <property type="term" value="F:phosphatidylinositol 3-kinase binding"/>
    <property type="evidence" value="ECO:0007669"/>
    <property type="project" value="TreeGrafter"/>
</dbReference>
<dbReference type="GO" id="GO:0006995">
    <property type="term" value="P:cellular response to nitrogen starvation"/>
    <property type="evidence" value="ECO:0007669"/>
    <property type="project" value="TreeGrafter"/>
</dbReference>
<feature type="region of interest" description="Disordered" evidence="2">
    <location>
        <begin position="189"/>
        <end position="209"/>
    </location>
</feature>
<dbReference type="PANTHER" id="PTHR12768">
    <property type="entry name" value="BECLIN 1"/>
    <property type="match status" value="1"/>
</dbReference>
<dbReference type="EMBL" id="HBIP01009989">
    <property type="protein sequence ID" value="CAE0490469.1"/>
    <property type="molecule type" value="Transcribed_RNA"/>
</dbReference>
<sequence>MPQHLHRPGSQQHASQGRMPSRLGMCSAETASAEAGGISNIAAAATSQHVRPPSTTTKDAGGSSPLAASAVALGLQRPLTCPAPPHSALDGGSRGSGPSSPGGASIPSLHSSKSALSKQQQQQSARFMRLQHLQQQVPAAGGGADGQPSCSAGEERDAPHRSGSPQLLQDAGPVSKVAGVSSLTGALENAGEDVGAASTKSTGAVGAWRGGDAASSVARSLDGSAQPGSGSVFGALDGRSSSVGCVLPKGWGGGKQAWGQLQQQPSPPGSAGGARGSPLSTSAGQWGFASTRRCGSVSGLSEAGHGEEAEPCFMYGRSGGCKQGGPLLRGNPTSKAPPATVPAFTRERGGLGAVAPPPRTAPSKLDLETSSFSGTSKGMLVDLIEATRKSFAAGMGEWDLQAVEWGHPEFKQRLLKGPLGPEALKARYGLKEPEQLKLYRVLYSYTVGFCDAVDEPTAHAHHREELLELVFKVYMQLWEEALGVAFSAEVANTFNTKNSALATVSDLQAQLQEAQAENSQLQAQLAQFTKGSINSMLAQRMDTDRARTTEGEVHMLARAADTLSLKLAGAEAKQEGLVLAAQEARDRKEEAEEKARELLRQAAKLKSALKEQQAVSTRLAARVKDFDRQLLAANEDRRQLEAELKVHKARVTPVERPKSELERELADKTRAYSLLRTDFVVKMAELDESRHQNREFREKVQEMHATFDSASQRITLAQAEKEKFRHKWESNCMYTEDLEATNARMSLRNHELVRAYWPLMSHLREVEAQCEAQEAELKRAQEMKADLVEQVTTQQEQLQRAALYKQRMRGLEATLAAAEAAGEVPAYMLAELAPESAERLRAFVRGANMRVEGLTTQLVHLVDVHASSSADLQQYRVLNRELHRQVKSLDQQNKELEAHFMRQVKRVAAQAANEVGQELAELQHEDERMSRSQAQEEKAGAPATPVSYMAKIASLRLQMQELEERMDLVQRVRTANENRITVLEDERDAALSECASRDKWLYEVCNQAEALSEAVNRLLIRDPNAPPQVSRAAPGDALIPKPAPPPTPTAPTAQAMGGTDGLQGRESQASQSHSQPGPSAPGTVAGQDVAAPTAAAAAAAAVGNAQADEGGSKGAENGSAAGSEPAAGAGKQQQQPGATGAGQGESESRSPSPRKGGKEGGVYKVPQQEHGSRRILLGRLAVCVGTPSETCRSLVAVDRCWESMASAVERMLQWGSGLVTHPVQIAQLQQLKAQAAAINATKEKDHAELVGLKHRAEFAEQQLQAATQRLQSVDQQVAAITGSLETAQSGRAALESALNGAHNELRELHARHTRMEQEYLAVKAQLLDAELNGGEAGAARDRALSDAQKAVKRMQQAEKETAEHRHQRKQLEADVVGLKAWVRTMQGTERAYRELLTELAQCQDRLELADKTNTELRERMDMQNNQLEASRHQVTVLASQLQQSAKVALDEKRGGAAADHAVKMAAAAQVASAEEGRGLAERRAADAEDRNKAVTARLASTEAELAASVAEAASLHQQLFAMQQQVVRLQALLPQLASGTQAIERMVAKMEGRIGSLGAQVASLGHTTGSSTAGSTLEEHNSGGSKEQGTLLAACHALANSAEAMADAMVLSLSSVDAHCGAPQQIEVLVRLEGLVNDLMGLLNSSSSSSSSQPPASLTAAASSIPAARRSSPPHSGRSAAAQLVPAATGPPGSAWAAPAGGDMSSMPMVEEQPSLAASMVALQVSLASAHAEAAEARQAEQAQRAACVTLERQLEAASMVAQQQASRLQQLELMVREGTAEMSTMREALDAAVAARKGAEEAARVTAASMARAEKERDAAVERAKVATQALQAERDAVARLQRMCTDATSASLHAELRGQNASETAGSLQPTSTSDLPGMDALVQLASARAERADALARLELAESQAKAAVAEAAVARTTAAQAAETARNAEVARLEVTSLLAEARRAHEGVQDMVRHAEAEAARMQSCMAEAEKEAVHERERADGLCRMLLDMQVEMRKREGERAQALSALVDEHVAPALRAAAFEKAVFGITGMPADSEREGKKSSSFPASQ</sequence>
<dbReference type="GO" id="GO:0000407">
    <property type="term" value="C:phagophore assembly site"/>
    <property type="evidence" value="ECO:0007669"/>
    <property type="project" value="TreeGrafter"/>
</dbReference>
<feature type="coiled-coil region" evidence="1">
    <location>
        <begin position="574"/>
        <end position="706"/>
    </location>
</feature>
<feature type="coiled-coil region" evidence="1">
    <location>
        <begin position="1943"/>
        <end position="1977"/>
    </location>
</feature>
<feature type="region of interest" description="Disordered" evidence="2">
    <location>
        <begin position="348"/>
        <end position="369"/>
    </location>
</feature>
<feature type="compositionally biased region" description="Low complexity" evidence="2">
    <location>
        <begin position="1107"/>
        <end position="1138"/>
    </location>
</feature>
<feature type="coiled-coil region" evidence="1">
    <location>
        <begin position="872"/>
        <end position="925"/>
    </location>
</feature>
<feature type="region of interest" description="Disordered" evidence="2">
    <location>
        <begin position="1"/>
        <end position="31"/>
    </location>
</feature>
<feature type="region of interest" description="Disordered" evidence="2">
    <location>
        <begin position="1024"/>
        <end position="1086"/>
    </location>
</feature>
<keyword evidence="1" id="KW-0175">Coiled coil</keyword>
<dbReference type="GO" id="GO:0000045">
    <property type="term" value="P:autophagosome assembly"/>
    <property type="evidence" value="ECO:0007669"/>
    <property type="project" value="TreeGrafter"/>
</dbReference>
<feature type="region of interest" description="Disordered" evidence="2">
    <location>
        <begin position="1645"/>
        <end position="1708"/>
    </location>
</feature>
<feature type="coiled-coil region" evidence="1">
    <location>
        <begin position="497"/>
        <end position="531"/>
    </location>
</feature>
<dbReference type="GO" id="GO:0034272">
    <property type="term" value="C:phosphatidylinositol 3-kinase complex, class III, type II"/>
    <property type="evidence" value="ECO:0007669"/>
    <property type="project" value="TreeGrafter"/>
</dbReference>
<dbReference type="GO" id="GO:0045324">
    <property type="term" value="P:late endosome to vacuole transport"/>
    <property type="evidence" value="ECO:0007669"/>
    <property type="project" value="TreeGrafter"/>
</dbReference>
<feature type="region of interest" description="Disordered" evidence="2">
    <location>
        <begin position="78"/>
        <end position="173"/>
    </location>
</feature>
<feature type="compositionally biased region" description="Polar residues" evidence="2">
    <location>
        <begin position="45"/>
        <end position="58"/>
    </location>
</feature>
<dbReference type="GO" id="GO:0034271">
    <property type="term" value="C:phosphatidylinositol 3-kinase complex, class III, type I"/>
    <property type="evidence" value="ECO:0007669"/>
    <property type="project" value="TreeGrafter"/>
</dbReference>
<protein>
    <submittedName>
        <fullName evidence="3">Uncharacterized protein</fullName>
    </submittedName>
</protein>
<feature type="coiled-coil region" evidence="1">
    <location>
        <begin position="1249"/>
        <end position="1433"/>
    </location>
</feature>
<feature type="region of interest" description="Disordered" evidence="2">
    <location>
        <begin position="43"/>
        <end position="65"/>
    </location>
</feature>